<dbReference type="PATRIC" id="fig|1121448.10.peg.3232"/>
<name>T2GFA6_MEGG1</name>
<keyword evidence="4" id="KW-0808">Transferase</keyword>
<dbReference type="STRING" id="1121448.DGI_3280"/>
<evidence type="ECO:0000313" key="10">
    <source>
        <dbReference type="EMBL" id="AGW14978.1"/>
    </source>
</evidence>
<feature type="signal peptide" evidence="8">
    <location>
        <begin position="1"/>
        <end position="23"/>
    </location>
</feature>
<dbReference type="PANTHER" id="PTHR43047:SF72">
    <property type="entry name" value="OSMOSENSING HISTIDINE PROTEIN KINASE SLN1"/>
    <property type="match status" value="1"/>
</dbReference>
<organism evidence="10 11">
    <name type="scientific">Megalodesulfovibrio gigas (strain ATCC 19364 / DSM 1382 / NCIMB 9332 / VKM B-1759)</name>
    <name type="common">Desulfovibrio gigas</name>
    <dbReference type="NCBI Taxonomy" id="1121448"/>
    <lineage>
        <taxon>Bacteria</taxon>
        <taxon>Pseudomonadati</taxon>
        <taxon>Thermodesulfobacteriota</taxon>
        <taxon>Desulfovibrionia</taxon>
        <taxon>Desulfovibrionales</taxon>
        <taxon>Desulfovibrionaceae</taxon>
        <taxon>Megalodesulfovibrio</taxon>
    </lineage>
</organism>
<sequence>MRTAWTVAALAAAVLWPGRMAHAQPPSFWWDTPARLLENHLPATLTAAGLLAVLGLIAFHLAVVNTRRTRQAAALRATKARLQAVLAAMPDAAFVLDDSGRVVEVLNDASTLFTLPASVSPPPGAPLGQGRFLEELLPLPCARLLSGAARAAMGISTGADAVQEVVFSLRGAWFEARVAPLRHAPNGGRDEAVCVIRDITTRKELQRSLQAATREAEAMNVRLKELDQLKTELLSAVSQEIRTPLTSVFGFVVLVRKELQRRLLPVIREAATRRPPGDAAAIDAAASRILDNLRIVQEEGARLGRLVDDLLDLSNIEAGKSEWRDEVITLAGVVEKSVASLASQIADRTRVTLQVDLAPTLPPLLMDRDRLQQVVVHLLDNALKVTEEGPVRIIGRLTETGAVELAVEDAGPGIPAADLHRIFEKFQHAPGDEGIRRAHKGSGLGLAICRNIVRHYGGDIRAVSPPGPGRTGARFVVRLPPAPMVAEGGSRQ</sequence>
<evidence type="ECO:0000313" key="11">
    <source>
        <dbReference type="Proteomes" id="UP000016587"/>
    </source>
</evidence>
<dbReference type="HOGENOM" id="CLU_554044_0_0_7"/>
<dbReference type="GO" id="GO:0009927">
    <property type="term" value="F:histidine phosphotransfer kinase activity"/>
    <property type="evidence" value="ECO:0007669"/>
    <property type="project" value="TreeGrafter"/>
</dbReference>
<evidence type="ECO:0000256" key="3">
    <source>
        <dbReference type="ARBA" id="ARBA00022553"/>
    </source>
</evidence>
<dbReference type="InterPro" id="IPR004358">
    <property type="entry name" value="Sig_transdc_His_kin-like_C"/>
</dbReference>
<dbReference type="InterPro" id="IPR005467">
    <property type="entry name" value="His_kinase_dom"/>
</dbReference>
<dbReference type="EMBL" id="CP006585">
    <property type="protein sequence ID" value="AGW14978.1"/>
    <property type="molecule type" value="Genomic_DNA"/>
</dbReference>
<dbReference type="KEGG" id="dgg:DGI_3280"/>
<evidence type="ECO:0000256" key="7">
    <source>
        <dbReference type="SAM" id="Phobius"/>
    </source>
</evidence>
<reference evidence="10 11" key="1">
    <citation type="journal article" date="2013" name="J. Bacteriol.">
        <title>Roles of HynAB and Ech, the only two hydrogenases found in the model sulfate reducer Desulfovibrio gigas.</title>
        <authorList>
            <person name="Morais-Silva F.O."/>
            <person name="Santos C.I."/>
            <person name="Rodrigues R."/>
            <person name="Pereira I.A."/>
            <person name="Rodrigues-Pousada C."/>
        </authorList>
    </citation>
    <scope>NUCLEOTIDE SEQUENCE [LARGE SCALE GENOMIC DNA]</scope>
    <source>
        <strain evidence="11">ATCC 19364 / DSM 1382 / NCIMB 9332 / VKM B-1759</strain>
    </source>
</reference>
<keyword evidence="7" id="KW-0812">Transmembrane</keyword>
<dbReference type="eggNOG" id="COG2205">
    <property type="taxonomic scope" value="Bacteria"/>
</dbReference>
<feature type="transmembrane region" description="Helical" evidence="7">
    <location>
        <begin position="47"/>
        <end position="66"/>
    </location>
</feature>
<dbReference type="SUPFAM" id="SSF55785">
    <property type="entry name" value="PYP-like sensor domain (PAS domain)"/>
    <property type="match status" value="1"/>
</dbReference>
<keyword evidence="7" id="KW-0472">Membrane</keyword>
<keyword evidence="3" id="KW-0597">Phosphoprotein</keyword>
<dbReference type="InterPro" id="IPR036097">
    <property type="entry name" value="HisK_dim/P_sf"/>
</dbReference>
<dbReference type="InterPro" id="IPR035965">
    <property type="entry name" value="PAS-like_dom_sf"/>
</dbReference>
<evidence type="ECO:0000256" key="4">
    <source>
        <dbReference type="ARBA" id="ARBA00022679"/>
    </source>
</evidence>
<evidence type="ECO:0000256" key="1">
    <source>
        <dbReference type="ARBA" id="ARBA00000085"/>
    </source>
</evidence>
<dbReference type="InterPro" id="IPR003594">
    <property type="entry name" value="HATPase_dom"/>
</dbReference>
<dbReference type="AlphaFoldDB" id="T2GFA6"/>
<keyword evidence="11" id="KW-1185">Reference proteome</keyword>
<feature type="chain" id="PRO_5004588344" description="histidine kinase" evidence="8">
    <location>
        <begin position="24"/>
        <end position="492"/>
    </location>
</feature>
<dbReference type="SUPFAM" id="SSF55874">
    <property type="entry name" value="ATPase domain of HSP90 chaperone/DNA topoisomerase II/histidine kinase"/>
    <property type="match status" value="1"/>
</dbReference>
<evidence type="ECO:0000256" key="2">
    <source>
        <dbReference type="ARBA" id="ARBA00012438"/>
    </source>
</evidence>
<evidence type="ECO:0000256" key="8">
    <source>
        <dbReference type="SAM" id="SignalP"/>
    </source>
</evidence>
<dbReference type="SMART" id="SM00388">
    <property type="entry name" value="HisKA"/>
    <property type="match status" value="1"/>
</dbReference>
<dbReference type="GO" id="GO:0005886">
    <property type="term" value="C:plasma membrane"/>
    <property type="evidence" value="ECO:0007669"/>
    <property type="project" value="TreeGrafter"/>
</dbReference>
<gene>
    <name evidence="10" type="ORF">DGI_3280</name>
</gene>
<evidence type="ECO:0000256" key="5">
    <source>
        <dbReference type="ARBA" id="ARBA00022777"/>
    </source>
</evidence>
<comment type="catalytic activity">
    <reaction evidence="1">
        <text>ATP + protein L-histidine = ADP + protein N-phospho-L-histidine.</text>
        <dbReference type="EC" id="2.7.13.3"/>
    </reaction>
</comment>
<evidence type="ECO:0000256" key="6">
    <source>
        <dbReference type="SAM" id="Coils"/>
    </source>
</evidence>
<dbReference type="EC" id="2.7.13.3" evidence="2"/>
<dbReference type="InterPro" id="IPR013656">
    <property type="entry name" value="PAS_4"/>
</dbReference>
<dbReference type="Pfam" id="PF08448">
    <property type="entry name" value="PAS_4"/>
    <property type="match status" value="1"/>
</dbReference>
<dbReference type="Pfam" id="PF02518">
    <property type="entry name" value="HATPase_c"/>
    <property type="match status" value="1"/>
</dbReference>
<feature type="coiled-coil region" evidence="6">
    <location>
        <begin position="202"/>
        <end position="229"/>
    </location>
</feature>
<keyword evidence="7" id="KW-1133">Transmembrane helix</keyword>
<dbReference type="SUPFAM" id="SSF47384">
    <property type="entry name" value="Homodimeric domain of signal transducing histidine kinase"/>
    <property type="match status" value="1"/>
</dbReference>
<reference evidence="11" key="2">
    <citation type="submission" date="2013-07" db="EMBL/GenBank/DDBJ databases">
        <authorList>
            <person name="Morais-Silva F.O."/>
            <person name="Rezende A.M."/>
            <person name="Pimentel C."/>
            <person name="Resende D.M."/>
            <person name="Santos C.I."/>
            <person name="Clemente C."/>
            <person name="de Oliveira L.M."/>
            <person name="da Silva S.M."/>
            <person name="Costa D.A."/>
            <person name="Varela-Raposo A."/>
            <person name="Horacio E.C.A."/>
            <person name="Matos M."/>
            <person name="Flores O."/>
            <person name="Ruiz J.C."/>
            <person name="Rodrigues-Pousada C."/>
        </authorList>
    </citation>
    <scope>NUCLEOTIDE SEQUENCE [LARGE SCALE GENOMIC DNA]</scope>
    <source>
        <strain evidence="11">ATCC 19364 / DSM 1382 / NCIMB 9332 / VKM B-1759</strain>
    </source>
</reference>
<keyword evidence="6" id="KW-0175">Coiled coil</keyword>
<keyword evidence="8" id="KW-0732">Signal</keyword>
<dbReference type="PRINTS" id="PR00344">
    <property type="entry name" value="BCTRLSENSOR"/>
</dbReference>
<feature type="domain" description="Histidine kinase" evidence="9">
    <location>
        <begin position="236"/>
        <end position="483"/>
    </location>
</feature>
<dbReference type="Proteomes" id="UP000016587">
    <property type="component" value="Chromosome"/>
</dbReference>
<evidence type="ECO:0000259" key="9">
    <source>
        <dbReference type="PROSITE" id="PS50109"/>
    </source>
</evidence>
<dbReference type="Gene3D" id="3.30.565.10">
    <property type="entry name" value="Histidine kinase-like ATPase, C-terminal domain"/>
    <property type="match status" value="1"/>
</dbReference>
<dbReference type="GO" id="GO:0000155">
    <property type="term" value="F:phosphorelay sensor kinase activity"/>
    <property type="evidence" value="ECO:0007669"/>
    <property type="project" value="InterPro"/>
</dbReference>
<proteinExistence type="predicted"/>
<accession>T2GFA6</accession>
<dbReference type="CDD" id="cd00082">
    <property type="entry name" value="HisKA"/>
    <property type="match status" value="1"/>
</dbReference>
<dbReference type="InterPro" id="IPR036890">
    <property type="entry name" value="HATPase_C_sf"/>
</dbReference>
<keyword evidence="5 10" id="KW-0418">Kinase</keyword>
<dbReference type="InterPro" id="IPR003661">
    <property type="entry name" value="HisK_dim/P_dom"/>
</dbReference>
<dbReference type="Gene3D" id="1.10.287.130">
    <property type="match status" value="1"/>
</dbReference>
<dbReference type="SMART" id="SM00387">
    <property type="entry name" value="HATPase_c"/>
    <property type="match status" value="1"/>
</dbReference>
<dbReference type="PANTHER" id="PTHR43047">
    <property type="entry name" value="TWO-COMPONENT HISTIDINE PROTEIN KINASE"/>
    <property type="match status" value="1"/>
</dbReference>
<dbReference type="Gene3D" id="3.30.450.20">
    <property type="entry name" value="PAS domain"/>
    <property type="match status" value="1"/>
</dbReference>
<dbReference type="Pfam" id="PF00512">
    <property type="entry name" value="HisKA"/>
    <property type="match status" value="1"/>
</dbReference>
<dbReference type="PROSITE" id="PS50109">
    <property type="entry name" value="HIS_KIN"/>
    <property type="match status" value="1"/>
</dbReference>
<protein>
    <recommendedName>
        <fullName evidence="2">histidine kinase</fullName>
        <ecNumber evidence="2">2.7.13.3</ecNumber>
    </recommendedName>
</protein>